<keyword evidence="2" id="KW-0614">Plasmid</keyword>
<organism evidence="2 3">
    <name type="scientific">Vibrio parahaemolyticus</name>
    <dbReference type="NCBI Taxonomy" id="670"/>
    <lineage>
        <taxon>Bacteria</taxon>
        <taxon>Pseudomonadati</taxon>
        <taxon>Pseudomonadota</taxon>
        <taxon>Gammaproteobacteria</taxon>
        <taxon>Vibrionales</taxon>
        <taxon>Vibrionaceae</taxon>
        <taxon>Vibrio</taxon>
    </lineage>
</organism>
<dbReference type="RefSeq" id="WP_159408214.1">
    <property type="nucleotide sequence ID" value="NZ_CP034292.1"/>
</dbReference>
<evidence type="ECO:0000313" key="3">
    <source>
        <dbReference type="Proteomes" id="UP001156560"/>
    </source>
</evidence>
<accession>A0AA47JNI2</accession>
<gene>
    <name evidence="2" type="ORF">O1Q84_27495</name>
</gene>
<proteinExistence type="predicted"/>
<feature type="region of interest" description="Disordered" evidence="1">
    <location>
        <begin position="35"/>
        <end position="64"/>
    </location>
</feature>
<evidence type="ECO:0000313" key="2">
    <source>
        <dbReference type="EMBL" id="WAT93919.1"/>
    </source>
</evidence>
<evidence type="ECO:0000256" key="1">
    <source>
        <dbReference type="SAM" id="MobiDB-lite"/>
    </source>
</evidence>
<dbReference type="Proteomes" id="UP001156560">
    <property type="component" value="Plasmid pHLC"/>
</dbReference>
<dbReference type="AlphaFoldDB" id="A0AA47JNI2"/>
<protein>
    <submittedName>
        <fullName evidence="2">Uncharacterized protein</fullName>
    </submittedName>
</protein>
<reference evidence="2" key="1">
    <citation type="submission" date="2022-12" db="EMBL/GenBank/DDBJ databases">
        <title>Vibrio parahaemolyticus become highly virulent by producing novel Tc toxins.</title>
        <authorList>
            <person name="Yang F."/>
            <person name="You Y."/>
            <person name="Lai Q."/>
            <person name="Xu L."/>
            <person name="Li F."/>
        </authorList>
    </citation>
    <scope>NUCLEOTIDE SEQUENCE</scope>
    <source>
        <strain evidence="2">Vp-HL-202005</strain>
        <plasmid evidence="2">pHLC</plasmid>
    </source>
</reference>
<name>A0AA47JNI2_VIBPH</name>
<sequence>MSRVIRELKRSQEIRKATAEEIALREREVLAKHPDLTAQKQGRGSGSFREGGIHDSGKTYFSKK</sequence>
<geneLocation type="plasmid" evidence="2 3">
    <name>pHLC</name>
</geneLocation>
<dbReference type="EMBL" id="CP114198">
    <property type="protein sequence ID" value="WAT93919.1"/>
    <property type="molecule type" value="Genomic_DNA"/>
</dbReference>